<gene>
    <name evidence="1" type="ORF">METZ01_LOCUS454541</name>
</gene>
<accession>A0A383A1G4</accession>
<organism evidence="1">
    <name type="scientific">marine metagenome</name>
    <dbReference type="NCBI Taxonomy" id="408172"/>
    <lineage>
        <taxon>unclassified sequences</taxon>
        <taxon>metagenomes</taxon>
        <taxon>ecological metagenomes</taxon>
    </lineage>
</organism>
<evidence type="ECO:0000313" key="1">
    <source>
        <dbReference type="EMBL" id="SVE01687.1"/>
    </source>
</evidence>
<feature type="non-terminal residue" evidence="1">
    <location>
        <position position="116"/>
    </location>
</feature>
<feature type="non-terminal residue" evidence="1">
    <location>
        <position position="1"/>
    </location>
</feature>
<proteinExistence type="predicted"/>
<name>A0A383A1G4_9ZZZZ</name>
<protein>
    <submittedName>
        <fullName evidence="1">Uncharacterized protein</fullName>
    </submittedName>
</protein>
<sequence>VDLALLDPKGRVVHSFDAAHNEEYGRRGAIEQHTAGQLQRTASLLGLENRFGRLRPVKLPTLDGQRGVRVFVSLGDERMRAYQAPVVEVIPLTEADWKHLAWPDKERIVPAAGLKP</sequence>
<dbReference type="AlphaFoldDB" id="A0A383A1G4"/>
<dbReference type="EMBL" id="UINC01188458">
    <property type="protein sequence ID" value="SVE01687.1"/>
    <property type="molecule type" value="Genomic_DNA"/>
</dbReference>
<reference evidence="1" key="1">
    <citation type="submission" date="2018-05" db="EMBL/GenBank/DDBJ databases">
        <authorList>
            <person name="Lanie J.A."/>
            <person name="Ng W.-L."/>
            <person name="Kazmierczak K.M."/>
            <person name="Andrzejewski T.M."/>
            <person name="Davidsen T.M."/>
            <person name="Wayne K.J."/>
            <person name="Tettelin H."/>
            <person name="Glass J.I."/>
            <person name="Rusch D."/>
            <person name="Podicherti R."/>
            <person name="Tsui H.-C.T."/>
            <person name="Winkler M.E."/>
        </authorList>
    </citation>
    <scope>NUCLEOTIDE SEQUENCE</scope>
</reference>